<evidence type="ECO:0000256" key="2">
    <source>
        <dbReference type="ARBA" id="ARBA00004245"/>
    </source>
</evidence>
<dbReference type="Pfam" id="PF24150">
    <property type="entry name" value="C2_SHIP1-2_first"/>
    <property type="match status" value="1"/>
</dbReference>
<keyword evidence="6" id="KW-0597">Phosphoprotein</keyword>
<dbReference type="PROSITE" id="PS50001">
    <property type="entry name" value="SH2"/>
    <property type="match status" value="1"/>
</dbReference>
<feature type="compositionally biased region" description="Basic and acidic residues" evidence="14">
    <location>
        <begin position="1048"/>
        <end position="1061"/>
    </location>
</feature>
<reference evidence="17" key="1">
    <citation type="submission" date="2013-11" db="EMBL/GenBank/DDBJ databases">
        <title>The genomic landscape of the Guanapo guppy.</title>
        <authorList>
            <person name="Kuenstner A."/>
            <person name="Dreyer C."/>
        </authorList>
    </citation>
    <scope>NUCLEOTIDE SEQUENCE</scope>
    <source>
        <strain evidence="17">Guanapo</strain>
    </source>
</reference>
<dbReference type="GO" id="GO:0002376">
    <property type="term" value="P:immune system process"/>
    <property type="evidence" value="ECO:0007669"/>
    <property type="project" value="UniProtKB-KW"/>
</dbReference>
<evidence type="ECO:0000256" key="6">
    <source>
        <dbReference type="ARBA" id="ARBA00022553"/>
    </source>
</evidence>
<dbReference type="GO" id="GO:0045579">
    <property type="term" value="P:positive regulation of B cell differentiation"/>
    <property type="evidence" value="ECO:0007669"/>
    <property type="project" value="TreeGrafter"/>
</dbReference>
<dbReference type="CDD" id="cd10343">
    <property type="entry name" value="SH2_SHIP"/>
    <property type="match status" value="1"/>
</dbReference>
<evidence type="ECO:0000256" key="14">
    <source>
        <dbReference type="SAM" id="MobiDB-lite"/>
    </source>
</evidence>
<comment type="subcellular location">
    <subcellularLocation>
        <location evidence="2">Cytoplasm</location>
        <location evidence="2">Cytoskeleton</location>
    </subcellularLocation>
    <subcellularLocation>
        <location evidence="1">Membrane</location>
        <topology evidence="1">Peripheral membrane protein</topology>
    </subcellularLocation>
</comment>
<dbReference type="GO" id="GO:0007155">
    <property type="term" value="P:cell adhesion"/>
    <property type="evidence" value="ECO:0007669"/>
    <property type="project" value="UniProtKB-KW"/>
</dbReference>
<dbReference type="Pfam" id="PF24147">
    <property type="entry name" value="C2_SHIP1-2_2nd"/>
    <property type="match status" value="1"/>
</dbReference>
<dbReference type="EC" id="3.1.3.86" evidence="4"/>
<evidence type="ECO:0000256" key="7">
    <source>
        <dbReference type="ARBA" id="ARBA00022801"/>
    </source>
</evidence>
<keyword evidence="7" id="KW-0378">Hydrolase</keyword>
<accession>A0A3P9PRC6</accession>
<dbReference type="InterPro" id="IPR000980">
    <property type="entry name" value="SH2"/>
</dbReference>
<keyword evidence="17" id="KW-1185">Reference proteome</keyword>
<dbReference type="AlphaFoldDB" id="A0A3P9PRC6"/>
<dbReference type="InterPro" id="IPR057509">
    <property type="entry name" value="C2_SHIP1-2_2nd"/>
</dbReference>
<reference evidence="16" key="3">
    <citation type="submission" date="2025-09" db="UniProtKB">
        <authorList>
            <consortium name="Ensembl"/>
        </authorList>
    </citation>
    <scope>IDENTIFICATION</scope>
    <source>
        <strain evidence="16">Guanapo</strain>
    </source>
</reference>
<reference evidence="16" key="2">
    <citation type="submission" date="2025-08" db="UniProtKB">
        <authorList>
            <consortium name="Ensembl"/>
        </authorList>
    </citation>
    <scope>IDENTIFICATION</scope>
    <source>
        <strain evidence="16">Guanapo</strain>
    </source>
</reference>
<dbReference type="Gene3D" id="3.30.505.10">
    <property type="entry name" value="SH2 domain"/>
    <property type="match status" value="1"/>
</dbReference>
<dbReference type="GO" id="GO:0045659">
    <property type="term" value="P:negative regulation of neutrophil differentiation"/>
    <property type="evidence" value="ECO:0007669"/>
    <property type="project" value="TreeGrafter"/>
</dbReference>
<protein>
    <recommendedName>
        <fullName evidence="4">phosphatidylinositol-3,4,5-trisphosphate 5-phosphatase</fullName>
        <ecNumber evidence="4">3.1.3.86</ecNumber>
    </recommendedName>
</protein>
<feature type="region of interest" description="Disordered" evidence="14">
    <location>
        <begin position="104"/>
        <end position="143"/>
    </location>
</feature>
<dbReference type="InterPro" id="IPR036860">
    <property type="entry name" value="SH2_dom_sf"/>
</dbReference>
<organism evidence="16 17">
    <name type="scientific">Poecilia reticulata</name>
    <name type="common">Guppy</name>
    <name type="synonym">Acanthophacelus reticulatus</name>
    <dbReference type="NCBI Taxonomy" id="8081"/>
    <lineage>
        <taxon>Eukaryota</taxon>
        <taxon>Metazoa</taxon>
        <taxon>Chordata</taxon>
        <taxon>Craniata</taxon>
        <taxon>Vertebrata</taxon>
        <taxon>Euteleostomi</taxon>
        <taxon>Actinopterygii</taxon>
        <taxon>Neopterygii</taxon>
        <taxon>Teleostei</taxon>
        <taxon>Neoteleostei</taxon>
        <taxon>Acanthomorphata</taxon>
        <taxon>Ovalentaria</taxon>
        <taxon>Atherinomorphae</taxon>
        <taxon>Cyprinodontiformes</taxon>
        <taxon>Poeciliidae</taxon>
        <taxon>Poeciliinae</taxon>
        <taxon>Poecilia</taxon>
    </lineage>
</organism>
<evidence type="ECO:0000259" key="15">
    <source>
        <dbReference type="PROSITE" id="PS50001"/>
    </source>
</evidence>
<dbReference type="GO" id="GO:0034485">
    <property type="term" value="F:phosphatidylinositol-3,4,5-trisphosphate 5-phosphatase activity"/>
    <property type="evidence" value="ECO:0007669"/>
    <property type="project" value="UniProtKB-EC"/>
</dbReference>
<keyword evidence="8" id="KW-0391">Immunity</keyword>
<evidence type="ECO:0000313" key="17">
    <source>
        <dbReference type="Proteomes" id="UP000242638"/>
    </source>
</evidence>
<dbReference type="PRINTS" id="PR00401">
    <property type="entry name" value="SH2DOMAIN"/>
</dbReference>
<evidence type="ECO:0000256" key="8">
    <source>
        <dbReference type="ARBA" id="ARBA00022859"/>
    </source>
</evidence>
<dbReference type="GO" id="GO:0005856">
    <property type="term" value="C:cytoskeleton"/>
    <property type="evidence" value="ECO:0007669"/>
    <property type="project" value="UniProtKB-SubCell"/>
</dbReference>
<evidence type="ECO:0000256" key="11">
    <source>
        <dbReference type="ARBA" id="ARBA00023136"/>
    </source>
</evidence>
<evidence type="ECO:0000256" key="5">
    <source>
        <dbReference type="ARBA" id="ARBA00022490"/>
    </source>
</evidence>
<dbReference type="GO" id="GO:0005829">
    <property type="term" value="C:cytosol"/>
    <property type="evidence" value="ECO:0007669"/>
    <property type="project" value="TreeGrafter"/>
</dbReference>
<evidence type="ECO:0000256" key="4">
    <source>
        <dbReference type="ARBA" id="ARBA00012981"/>
    </source>
</evidence>
<dbReference type="GO" id="GO:0009968">
    <property type="term" value="P:negative regulation of signal transduction"/>
    <property type="evidence" value="ECO:0007669"/>
    <property type="project" value="TreeGrafter"/>
</dbReference>
<feature type="region of interest" description="Disordered" evidence="14">
    <location>
        <begin position="932"/>
        <end position="1071"/>
    </location>
</feature>
<dbReference type="GeneTree" id="ENSGT00940000156202"/>
<sequence>MPSHQPWYHDNITRSKAEDLLSKAARDGSFLIRDSESVQGAYALCVLYQNCVYTYRILPNEDKQLSVQASEGVPIRFFTMLPELVEAYYNPNMGLVTHLQYPVQREEEAEEEQESNSLPPQLPPRNFLADTKESETKTSEQATKSLSDTYLMRLQHMDLSALSEEHQMAVQEYFRTSICLDAEQVQNGNPNLPGLKKLITAVCKNLNCEISRVLPALEIFHRALDQQISPGIGPKQILVDSGQSISYRLEQLTKLLYSIEDKAKSSVFEAVGYDGGHRKSLIPIVSFEVKQELLGISTKMVLKVDVESGKLFFKKSKDGPEDKYFVHNKILQLVKSQKMHAKLIIVVETEKEKILRKEFVFDDTKKREGFCQLLQQMKNKHSEKPEPDMITVFVGTWNMGNAGPPPNIDSWFHCKGLGKTRDDTADHIPHDVYVIGTQEDPLGEREWSDTVKNALRKITNISFKQVAIHTLWNIRIIVLAKPEHENRISHVFSDSVKTGIANTLGNKGAVGVSFMFNGTSFGFVNSHLTSGSEKKLRRNQNYVSILRFLNLGDKKLNPFDITHRFTHLIWLGDLNYRVDLPSSDAENIVTKIKQQQYHDLLSRDQLGMERNDGRVFLHFEEEEITFPPTYRFERDTRDKYAYTKAKATGTKYNLPSWCDRVLRKSYPLVHVVCQAYGCTNDIMTSDHSPVFASFEVGVASQFVSKQDPSSAPQGGIQIMNCVAILLTKSKTRFFIEFHSSCLEKTVKTSEGDNTEHSDGSIKVWFGNKVELTPIISDPDYLLEQHILICVKSTDSDESYGEGCVALRAAQFCYNEFQITLTHQGEKTGTLTGGIQLRTSEFKPTEKLYGETGRRKTTLVKSLPVSFKSGNVSDRGWSYSMTPRNVCGGAQGGKECKKPGYDVSVRSPTTMNYTTNEDEKLSEMLDNPLYGSMAKSHSQAKDQGHPQPDRLTPTIDGDPNRPPLLVPRNRSFTSSENRSQPQTTVGLHPPGHKKPVVPSRSEGGMAPHRPPLPTKSRPEPQNPKPRDYRDTSEFPSKQRAPTRPGPLPPHKDGKRQRPDRTHSVKTVASLFK</sequence>
<feature type="domain" description="SH2" evidence="15">
    <location>
        <begin position="7"/>
        <end position="103"/>
    </location>
</feature>
<dbReference type="SUPFAM" id="SSF56219">
    <property type="entry name" value="DNase I-like"/>
    <property type="match status" value="1"/>
</dbReference>
<proteinExistence type="inferred from homology"/>
<keyword evidence="10 13" id="KW-0727">SH2 domain</keyword>
<evidence type="ECO:0000313" key="16">
    <source>
        <dbReference type="Ensembl" id="ENSPREP00000024401.1"/>
    </source>
</evidence>
<dbReference type="SUPFAM" id="SSF55550">
    <property type="entry name" value="SH2 domain"/>
    <property type="match status" value="1"/>
</dbReference>
<evidence type="ECO:0000256" key="13">
    <source>
        <dbReference type="PROSITE-ProRule" id="PRU00191"/>
    </source>
</evidence>
<dbReference type="Bgee" id="ENSPREG00000016395">
    <property type="expression patterns" value="Expressed in caudal fin and 1 other cell type or tissue"/>
</dbReference>
<evidence type="ECO:0000256" key="3">
    <source>
        <dbReference type="ARBA" id="ARBA00008734"/>
    </source>
</evidence>
<dbReference type="FunFam" id="3.60.10.10:FF:000005">
    <property type="entry name" value="phosphatidylinositol 3,4,5-trisphosphate 5-phosphatase 1"/>
    <property type="match status" value="1"/>
</dbReference>
<evidence type="ECO:0000256" key="12">
    <source>
        <dbReference type="ARBA" id="ARBA00023212"/>
    </source>
</evidence>
<comment type="similarity">
    <text evidence="3">Belongs to the inositol 1,4,5-trisphosphate 5-phosphatase family.</text>
</comment>
<keyword evidence="5" id="KW-0963">Cytoplasm</keyword>
<dbReference type="InterPro" id="IPR057510">
    <property type="entry name" value="C2_SHIP1-2_first"/>
</dbReference>
<dbReference type="GO" id="GO:0045779">
    <property type="term" value="P:negative regulation of bone resorption"/>
    <property type="evidence" value="ECO:0007669"/>
    <property type="project" value="TreeGrafter"/>
</dbReference>
<dbReference type="PANTHER" id="PTHR46051:SF3">
    <property type="entry name" value="PHOSPHATIDYLINOSITOL 3,4,5-TRISPHOSPHATE 5-PHOSPHATASE 1"/>
    <property type="match status" value="1"/>
</dbReference>
<keyword evidence="9" id="KW-0130">Cell adhesion</keyword>
<dbReference type="Gene3D" id="3.60.10.10">
    <property type="entry name" value="Endonuclease/exonuclease/phosphatase"/>
    <property type="match status" value="1"/>
</dbReference>
<dbReference type="FunFam" id="3.30.505.10:FF:000035">
    <property type="entry name" value="phosphatidylinositol 3,4,5-trisphosphate 5-phosphatase 1"/>
    <property type="match status" value="1"/>
</dbReference>
<dbReference type="GO" id="GO:0050776">
    <property type="term" value="P:regulation of immune response"/>
    <property type="evidence" value="ECO:0007669"/>
    <property type="project" value="TreeGrafter"/>
</dbReference>
<dbReference type="InterPro" id="IPR000300">
    <property type="entry name" value="IPPc"/>
</dbReference>
<dbReference type="Ensembl" id="ENSPRET00000024647.1">
    <property type="protein sequence ID" value="ENSPREP00000024401.1"/>
    <property type="gene ID" value="ENSPREG00000016395.1"/>
</dbReference>
<keyword evidence="11" id="KW-0472">Membrane</keyword>
<evidence type="ECO:0000256" key="1">
    <source>
        <dbReference type="ARBA" id="ARBA00004170"/>
    </source>
</evidence>
<feature type="compositionally biased region" description="Polar residues" evidence="14">
    <location>
        <begin position="905"/>
        <end position="914"/>
    </location>
</feature>
<dbReference type="GO" id="GO:0046856">
    <property type="term" value="P:phosphatidylinositol dephosphorylation"/>
    <property type="evidence" value="ECO:0007669"/>
    <property type="project" value="InterPro"/>
</dbReference>
<dbReference type="Proteomes" id="UP000242638">
    <property type="component" value="Unassembled WGS sequence"/>
</dbReference>
<feature type="region of interest" description="Disordered" evidence="14">
    <location>
        <begin position="888"/>
        <end position="919"/>
    </location>
</feature>
<feature type="compositionally biased region" description="Polar residues" evidence="14">
    <location>
        <begin position="970"/>
        <end position="984"/>
    </location>
</feature>
<name>A0A3P9PRC6_POERE</name>
<feature type="compositionally biased region" description="Basic and acidic residues" evidence="14">
    <location>
        <begin position="938"/>
        <end position="947"/>
    </location>
</feature>
<evidence type="ECO:0000256" key="9">
    <source>
        <dbReference type="ARBA" id="ARBA00022889"/>
    </source>
</evidence>
<dbReference type="Pfam" id="PF00017">
    <property type="entry name" value="SH2"/>
    <property type="match status" value="1"/>
</dbReference>
<dbReference type="PANTHER" id="PTHR46051">
    <property type="entry name" value="SH2 DOMAIN-CONTAINING PROTEIN"/>
    <property type="match status" value="1"/>
</dbReference>
<keyword evidence="12" id="KW-0206">Cytoskeleton</keyword>
<dbReference type="Pfam" id="PF22669">
    <property type="entry name" value="Exo_endo_phos2"/>
    <property type="match status" value="1"/>
</dbReference>
<dbReference type="SMART" id="SM00128">
    <property type="entry name" value="IPPc"/>
    <property type="match status" value="1"/>
</dbReference>
<dbReference type="SMART" id="SM00252">
    <property type="entry name" value="SH2"/>
    <property type="match status" value="1"/>
</dbReference>
<dbReference type="GO" id="GO:0016020">
    <property type="term" value="C:membrane"/>
    <property type="evidence" value="ECO:0007669"/>
    <property type="project" value="UniProtKB-SubCell"/>
</dbReference>
<dbReference type="InterPro" id="IPR036691">
    <property type="entry name" value="Endo/exonu/phosph_ase_sf"/>
</dbReference>
<evidence type="ECO:0000256" key="10">
    <source>
        <dbReference type="ARBA" id="ARBA00022999"/>
    </source>
</evidence>